<feature type="compositionally biased region" description="Polar residues" evidence="1">
    <location>
        <begin position="214"/>
        <end position="226"/>
    </location>
</feature>
<feature type="compositionally biased region" description="Basic residues" evidence="1">
    <location>
        <begin position="399"/>
        <end position="408"/>
    </location>
</feature>
<sequence length="853" mass="94451">MMKPQHQPMMHQHQQSLFHPGLLAASQAVTDSRNQGISGGTSSGSFSTEDNSLFDASQYEFFGQNVAEEIELGGLEDDQSDLSQLPLRTDEYHLFNKDEGQDVNLGSLSDVDDLETTFLKLNRVVTGPRNPGVIGDRGSGSLSRESSAAADWSREGWLDHSVSDIDNALESKRWSSQPHCLSNHPGEYKPLNRALSYPEQQLQQQQYLQQHFSNDGMSTHKSSFTSFPPPGDRAQQPLSHRHSLPVNVSSLNSGPDLTLSASNLSHMSDSGLHFSGLSNAHGLQYGGSLSGLIPGHGITNQTRSQWSSHAGLLHGDHSRILNNVLQQQFNHQNGLLHTSAFMSPRRQLQQGLRQSLPSLAQFSLLQSQLIGGHPSMPPHYLKKYDSAYSVSETRDQRPKSMRGKHHRFSQQASESASQKNDCIQFRSKYMTAEEIDSILKMQHTSHSNDPYIDDYYHQACAAKKSSSTRLKHHFAPLHLRDLPSRVRNSGSDQHGHQSFDTLRRLALSSIRRPRPLLEIEPPSSGCSDGSTEHRTLEQEPMFAARITVEDCFTLLLDIDDVDRFLQFSPPQDGGSQLRRKRQVLLEALAASLQLVDPLGSGGHTVSPGDDIVFMRLVSLPKGWKLLAKYLELLTISPGPASELARIVCMAVFRHLRFLFGGLPTDSGAAVATVDLAKAVSTCVSGMDLRGLSSCLAAVVCSSEQPPLRPLGSPTGDLATVILKSLLERATVLTNPNRQPPGSCNVPHYNFWKASFATFFSLLTKYCVSKYDTIMQSILNRAPSNTEYSRTEATRAIRREMPVELLRASLPHTDEIQRGMLMDFAHHSIPFPVTEFNLRDEENSGWISSESVRS</sequence>
<organism evidence="2 3">
    <name type="scientific">Spinacia oleracea</name>
    <name type="common">Spinach</name>
    <dbReference type="NCBI Taxonomy" id="3562"/>
    <lineage>
        <taxon>Eukaryota</taxon>
        <taxon>Viridiplantae</taxon>
        <taxon>Streptophyta</taxon>
        <taxon>Embryophyta</taxon>
        <taxon>Tracheophyta</taxon>
        <taxon>Spermatophyta</taxon>
        <taxon>Magnoliopsida</taxon>
        <taxon>eudicotyledons</taxon>
        <taxon>Gunneridae</taxon>
        <taxon>Pentapetalae</taxon>
        <taxon>Caryophyllales</taxon>
        <taxon>Chenopodiaceae</taxon>
        <taxon>Chenopodioideae</taxon>
        <taxon>Anserineae</taxon>
        <taxon>Spinacia</taxon>
    </lineage>
</organism>
<feature type="region of interest" description="Disordered" evidence="1">
    <location>
        <begin position="30"/>
        <end position="49"/>
    </location>
</feature>
<protein>
    <submittedName>
        <fullName evidence="3">Protein PAT1 homolog 2</fullName>
    </submittedName>
</protein>
<dbReference type="RefSeq" id="XP_021857029.2">
    <property type="nucleotide sequence ID" value="XM_022001337.2"/>
</dbReference>
<feature type="compositionally biased region" description="Polar residues" evidence="1">
    <location>
        <begin position="409"/>
        <end position="420"/>
    </location>
</feature>
<dbReference type="InterPro" id="IPR039900">
    <property type="entry name" value="Pat1-like"/>
</dbReference>
<dbReference type="GO" id="GO:0000932">
    <property type="term" value="C:P-body"/>
    <property type="evidence" value="ECO:0000318"/>
    <property type="project" value="GO_Central"/>
</dbReference>
<dbReference type="PANTHER" id="PTHR21551:SF24">
    <property type="entry name" value="PROTEIN PAT1 HOMOLOG 2"/>
    <property type="match status" value="1"/>
</dbReference>
<gene>
    <name evidence="3" type="primary">LOC110796286</name>
</gene>
<feature type="region of interest" description="Disordered" evidence="1">
    <location>
        <begin position="391"/>
        <end position="420"/>
    </location>
</feature>
<keyword evidence="2" id="KW-1185">Reference proteome</keyword>
<dbReference type="AlphaFoldDB" id="A0A9R0IZB4"/>
<dbReference type="GO" id="GO:0000290">
    <property type="term" value="P:deadenylation-dependent decapping of nuclear-transcribed mRNA"/>
    <property type="evidence" value="ECO:0000318"/>
    <property type="project" value="GO_Central"/>
</dbReference>
<dbReference type="KEGG" id="soe:110796286"/>
<dbReference type="GO" id="GO:0033962">
    <property type="term" value="P:P-body assembly"/>
    <property type="evidence" value="ECO:0000318"/>
    <property type="project" value="GO_Central"/>
</dbReference>
<evidence type="ECO:0000256" key="1">
    <source>
        <dbReference type="SAM" id="MobiDB-lite"/>
    </source>
</evidence>
<proteinExistence type="predicted"/>
<dbReference type="Proteomes" id="UP000813463">
    <property type="component" value="Chromosome 1"/>
</dbReference>
<accession>A0A9R0IZB4</accession>
<feature type="region of interest" description="Disordered" evidence="1">
    <location>
        <begin position="214"/>
        <end position="240"/>
    </location>
</feature>
<dbReference type="PANTHER" id="PTHR21551">
    <property type="entry name" value="TOPOISOMERASE II-ASSOCIATED PROTEIN PAT1"/>
    <property type="match status" value="1"/>
</dbReference>
<name>A0A9R0IZB4_SPIOL</name>
<dbReference type="GeneID" id="110796286"/>
<reference evidence="3" key="2">
    <citation type="submission" date="2025-08" db="UniProtKB">
        <authorList>
            <consortium name="RefSeq"/>
        </authorList>
    </citation>
    <scope>IDENTIFICATION</scope>
    <source>
        <tissue evidence="3">Leaf</tissue>
    </source>
</reference>
<reference evidence="2" key="1">
    <citation type="journal article" date="2021" name="Nat. Commun.">
        <title>Genomic analyses provide insights into spinach domestication and the genetic basis of agronomic traits.</title>
        <authorList>
            <person name="Cai X."/>
            <person name="Sun X."/>
            <person name="Xu C."/>
            <person name="Sun H."/>
            <person name="Wang X."/>
            <person name="Ge C."/>
            <person name="Zhang Z."/>
            <person name="Wang Q."/>
            <person name="Fei Z."/>
            <person name="Jiao C."/>
            <person name="Wang Q."/>
        </authorList>
    </citation>
    <scope>NUCLEOTIDE SEQUENCE [LARGE SCALE GENOMIC DNA]</scope>
    <source>
        <strain evidence="2">cv. Varoflay</strain>
    </source>
</reference>
<evidence type="ECO:0000313" key="2">
    <source>
        <dbReference type="Proteomes" id="UP000813463"/>
    </source>
</evidence>
<evidence type="ECO:0000313" key="3">
    <source>
        <dbReference type="RefSeq" id="XP_021857029.2"/>
    </source>
</evidence>
<dbReference type="GO" id="GO:0003723">
    <property type="term" value="F:RNA binding"/>
    <property type="evidence" value="ECO:0000318"/>
    <property type="project" value="GO_Central"/>
</dbReference>